<reference evidence="6 7" key="1">
    <citation type="submission" date="2018-02" db="EMBL/GenBank/DDBJ databases">
        <title>The genomes of Aspergillus section Nigri reveals drivers in fungal speciation.</title>
        <authorList>
            <consortium name="DOE Joint Genome Institute"/>
            <person name="Vesth T.C."/>
            <person name="Nybo J."/>
            <person name="Theobald S."/>
            <person name="Brandl J."/>
            <person name="Frisvad J.C."/>
            <person name="Nielsen K.F."/>
            <person name="Lyhne E.K."/>
            <person name="Kogle M.E."/>
            <person name="Kuo A."/>
            <person name="Riley R."/>
            <person name="Clum A."/>
            <person name="Nolan M."/>
            <person name="Lipzen A."/>
            <person name="Salamov A."/>
            <person name="Henrissat B."/>
            <person name="Wiebenga A."/>
            <person name="De vries R.P."/>
            <person name="Grigoriev I.V."/>
            <person name="Mortensen U.H."/>
            <person name="Andersen M.R."/>
            <person name="Baker S.E."/>
        </authorList>
    </citation>
    <scope>NUCLEOTIDE SEQUENCE [LARGE SCALE GENOMIC DNA]</scope>
    <source>
        <strain evidence="6 7">CBS 707.79</strain>
    </source>
</reference>
<keyword evidence="7" id="KW-1185">Reference proteome</keyword>
<keyword evidence="4" id="KW-0862">Zinc</keyword>
<sequence length="95" mass="10368">MGGTYVQVGMGKRVVGFPVAEMCEKDITAKGCFRYGPGDFELAMELVRGGRVRLDGLVSHVFPFERATEAWEMAGRGVGGKVVIEGPRDREEMEG</sequence>
<dbReference type="Gene3D" id="3.40.50.720">
    <property type="entry name" value="NAD(P)-binding Rossmann-like Domain"/>
    <property type="match status" value="1"/>
</dbReference>
<proteinExistence type="inferred from homology"/>
<dbReference type="Proteomes" id="UP000247810">
    <property type="component" value="Unassembled WGS sequence"/>
</dbReference>
<dbReference type="VEuPathDB" id="FungiDB:BO71DRAFT_334924"/>
<evidence type="ECO:0000256" key="4">
    <source>
        <dbReference type="ARBA" id="ARBA00022833"/>
    </source>
</evidence>
<evidence type="ECO:0000313" key="6">
    <source>
        <dbReference type="EMBL" id="PYH90234.1"/>
    </source>
</evidence>
<name>A0A319CYW9_9EURO</name>
<dbReference type="AlphaFoldDB" id="A0A319CYW9"/>
<accession>A0A319CYW9</accession>
<keyword evidence="5" id="KW-0560">Oxidoreductase</keyword>
<dbReference type="PANTHER" id="PTHR43161">
    <property type="entry name" value="SORBITOL DEHYDROGENASE"/>
    <property type="match status" value="1"/>
</dbReference>
<evidence type="ECO:0000256" key="3">
    <source>
        <dbReference type="ARBA" id="ARBA00022723"/>
    </source>
</evidence>
<evidence type="ECO:0000313" key="7">
    <source>
        <dbReference type="Proteomes" id="UP000247810"/>
    </source>
</evidence>
<dbReference type="GO" id="GO:0046872">
    <property type="term" value="F:metal ion binding"/>
    <property type="evidence" value="ECO:0007669"/>
    <property type="project" value="UniProtKB-KW"/>
</dbReference>
<dbReference type="OrthoDB" id="3941538at2759"/>
<dbReference type="GO" id="GO:0003939">
    <property type="term" value="F:L-iditol 2-dehydrogenase (NAD+) activity"/>
    <property type="evidence" value="ECO:0007669"/>
    <property type="project" value="TreeGrafter"/>
</dbReference>
<comment type="similarity">
    <text evidence="2">Belongs to the zinc-containing alcohol dehydrogenase family.</text>
</comment>
<dbReference type="Gene3D" id="3.90.180.10">
    <property type="entry name" value="Medium-chain alcohol dehydrogenases, catalytic domain"/>
    <property type="match status" value="1"/>
</dbReference>
<dbReference type="GO" id="GO:0006062">
    <property type="term" value="P:sorbitol catabolic process"/>
    <property type="evidence" value="ECO:0007669"/>
    <property type="project" value="TreeGrafter"/>
</dbReference>
<organism evidence="6 7">
    <name type="scientific">Aspergillus ellipticus CBS 707.79</name>
    <dbReference type="NCBI Taxonomy" id="1448320"/>
    <lineage>
        <taxon>Eukaryota</taxon>
        <taxon>Fungi</taxon>
        <taxon>Dikarya</taxon>
        <taxon>Ascomycota</taxon>
        <taxon>Pezizomycotina</taxon>
        <taxon>Eurotiomycetes</taxon>
        <taxon>Eurotiomycetidae</taxon>
        <taxon>Eurotiales</taxon>
        <taxon>Aspergillaceae</taxon>
        <taxon>Aspergillus</taxon>
        <taxon>Aspergillus subgen. Circumdati</taxon>
    </lineage>
</organism>
<protein>
    <recommendedName>
        <fullName evidence="8">Alcohol dehydrogenase-like C-terminal domain-containing protein</fullName>
    </recommendedName>
</protein>
<dbReference type="PANTHER" id="PTHR43161:SF3">
    <property type="entry name" value="D-XYLULOSE REDUCTASE"/>
    <property type="match status" value="1"/>
</dbReference>
<gene>
    <name evidence="6" type="ORF">BO71DRAFT_334924</name>
</gene>
<evidence type="ECO:0000256" key="1">
    <source>
        <dbReference type="ARBA" id="ARBA00001947"/>
    </source>
</evidence>
<dbReference type="STRING" id="1448320.A0A319CYW9"/>
<comment type="cofactor">
    <cofactor evidence="1">
        <name>Zn(2+)</name>
        <dbReference type="ChEBI" id="CHEBI:29105"/>
    </cofactor>
</comment>
<evidence type="ECO:0000256" key="5">
    <source>
        <dbReference type="ARBA" id="ARBA00023002"/>
    </source>
</evidence>
<evidence type="ECO:0008006" key="8">
    <source>
        <dbReference type="Google" id="ProtNLM"/>
    </source>
</evidence>
<keyword evidence="3" id="KW-0479">Metal-binding</keyword>
<evidence type="ECO:0000256" key="2">
    <source>
        <dbReference type="ARBA" id="ARBA00008072"/>
    </source>
</evidence>
<dbReference type="EMBL" id="KZ825991">
    <property type="protein sequence ID" value="PYH90234.1"/>
    <property type="molecule type" value="Genomic_DNA"/>
</dbReference>